<gene>
    <name evidence="2" type="ORF">NEZAVI_LOCUS1263</name>
</gene>
<proteinExistence type="predicted"/>
<evidence type="ECO:0000256" key="1">
    <source>
        <dbReference type="SAM" id="Phobius"/>
    </source>
</evidence>
<accession>A0A9P0E9U3</accession>
<evidence type="ECO:0000313" key="2">
    <source>
        <dbReference type="EMBL" id="CAH1389991.1"/>
    </source>
</evidence>
<keyword evidence="1" id="KW-1133">Transmembrane helix</keyword>
<keyword evidence="1" id="KW-0472">Membrane</keyword>
<name>A0A9P0E9U3_NEZVI</name>
<sequence>MGPTGTPVVLPVYPTTRSTVPPPPHYSPYSPSRFNIDKRCKHSCSWKCTAIALILLSVALSAMVAYFAGRLESQGRKESGIKIIRERMAVKYNILEIMEERRLQWYGHERMNSERLPKTAFEWKAEGSR</sequence>
<dbReference type="OrthoDB" id="6776761at2759"/>
<keyword evidence="3" id="KW-1185">Reference proteome</keyword>
<organism evidence="2 3">
    <name type="scientific">Nezara viridula</name>
    <name type="common">Southern green stink bug</name>
    <name type="synonym">Cimex viridulus</name>
    <dbReference type="NCBI Taxonomy" id="85310"/>
    <lineage>
        <taxon>Eukaryota</taxon>
        <taxon>Metazoa</taxon>
        <taxon>Ecdysozoa</taxon>
        <taxon>Arthropoda</taxon>
        <taxon>Hexapoda</taxon>
        <taxon>Insecta</taxon>
        <taxon>Pterygota</taxon>
        <taxon>Neoptera</taxon>
        <taxon>Paraneoptera</taxon>
        <taxon>Hemiptera</taxon>
        <taxon>Heteroptera</taxon>
        <taxon>Panheteroptera</taxon>
        <taxon>Pentatomomorpha</taxon>
        <taxon>Pentatomoidea</taxon>
        <taxon>Pentatomidae</taxon>
        <taxon>Pentatominae</taxon>
        <taxon>Nezara</taxon>
    </lineage>
</organism>
<keyword evidence="1" id="KW-0812">Transmembrane</keyword>
<feature type="transmembrane region" description="Helical" evidence="1">
    <location>
        <begin position="48"/>
        <end position="69"/>
    </location>
</feature>
<dbReference type="AlphaFoldDB" id="A0A9P0E9U3"/>
<protein>
    <submittedName>
        <fullName evidence="2">Uncharacterized protein</fullName>
    </submittedName>
</protein>
<evidence type="ECO:0000313" key="3">
    <source>
        <dbReference type="Proteomes" id="UP001152798"/>
    </source>
</evidence>
<reference evidence="2" key="1">
    <citation type="submission" date="2022-01" db="EMBL/GenBank/DDBJ databases">
        <authorList>
            <person name="King R."/>
        </authorList>
    </citation>
    <scope>NUCLEOTIDE SEQUENCE</scope>
</reference>
<dbReference type="EMBL" id="OV725077">
    <property type="protein sequence ID" value="CAH1389991.1"/>
    <property type="molecule type" value="Genomic_DNA"/>
</dbReference>
<dbReference type="Proteomes" id="UP001152798">
    <property type="component" value="Chromosome 1"/>
</dbReference>
<feature type="non-terminal residue" evidence="2">
    <location>
        <position position="129"/>
    </location>
</feature>